<evidence type="ECO:0008006" key="4">
    <source>
        <dbReference type="Google" id="ProtNLM"/>
    </source>
</evidence>
<dbReference type="InterPro" id="IPR052831">
    <property type="entry name" value="Apoptosis_promoter"/>
</dbReference>
<dbReference type="Pfam" id="PF16021">
    <property type="entry name" value="PDCD7"/>
    <property type="match status" value="1"/>
</dbReference>
<dbReference type="Proteomes" id="UP000502823">
    <property type="component" value="Unassembled WGS sequence"/>
</dbReference>
<evidence type="ECO:0000313" key="2">
    <source>
        <dbReference type="EMBL" id="GFG31058.1"/>
    </source>
</evidence>
<protein>
    <recommendedName>
        <fullName evidence="4">Programmed cell death protein 7</fullName>
    </recommendedName>
</protein>
<dbReference type="GO" id="GO:0005689">
    <property type="term" value="C:U12-type spliceosomal complex"/>
    <property type="evidence" value="ECO:0007669"/>
    <property type="project" value="TreeGrafter"/>
</dbReference>
<dbReference type="PANTHER" id="PTHR48190:SF2">
    <property type="entry name" value="PROGRAMMED CELL DEATH PROTEIN 7"/>
    <property type="match status" value="1"/>
</dbReference>
<dbReference type="OrthoDB" id="2289628at2759"/>
<gene>
    <name evidence="2" type="ORF">Cfor_11442</name>
</gene>
<dbReference type="EMBL" id="BLKM01000276">
    <property type="protein sequence ID" value="GFG31058.1"/>
    <property type="molecule type" value="Genomic_DNA"/>
</dbReference>
<organism evidence="2 3">
    <name type="scientific">Coptotermes formosanus</name>
    <name type="common">Formosan subterranean termite</name>
    <dbReference type="NCBI Taxonomy" id="36987"/>
    <lineage>
        <taxon>Eukaryota</taxon>
        <taxon>Metazoa</taxon>
        <taxon>Ecdysozoa</taxon>
        <taxon>Arthropoda</taxon>
        <taxon>Hexapoda</taxon>
        <taxon>Insecta</taxon>
        <taxon>Pterygota</taxon>
        <taxon>Neoptera</taxon>
        <taxon>Polyneoptera</taxon>
        <taxon>Dictyoptera</taxon>
        <taxon>Blattodea</taxon>
        <taxon>Blattoidea</taxon>
        <taxon>Termitoidae</taxon>
        <taxon>Rhinotermitidae</taxon>
        <taxon>Coptotermes</taxon>
    </lineage>
</organism>
<reference evidence="3" key="1">
    <citation type="submission" date="2020-01" db="EMBL/GenBank/DDBJ databases">
        <title>Draft genome sequence of the Termite Coptotermes fromosanus.</title>
        <authorList>
            <person name="Itakura S."/>
            <person name="Yosikawa Y."/>
            <person name="Umezawa K."/>
        </authorList>
    </citation>
    <scope>NUCLEOTIDE SEQUENCE [LARGE SCALE GENOMIC DNA]</scope>
</reference>
<evidence type="ECO:0000256" key="1">
    <source>
        <dbReference type="SAM" id="Coils"/>
    </source>
</evidence>
<dbReference type="InterPro" id="IPR031974">
    <property type="entry name" value="PDCD7"/>
</dbReference>
<name>A0A6L2PKL5_COPFO</name>
<keyword evidence="1" id="KW-0175">Coiled coil</keyword>
<accession>A0A6L2PKL5</accession>
<dbReference type="AlphaFoldDB" id="A0A6L2PKL5"/>
<feature type="coiled-coil region" evidence="1">
    <location>
        <begin position="152"/>
        <end position="230"/>
    </location>
</feature>
<dbReference type="PANTHER" id="PTHR48190">
    <property type="entry name" value="PROGRAMMED CELL DEATH PROTEIN 7"/>
    <property type="match status" value="1"/>
</dbReference>
<dbReference type="InParanoid" id="A0A6L2PKL5"/>
<sequence length="357" mass="41861">MVNFNIPPPGFRPTSATEAWHQHHPLPSILLPPQEHTVLQENASCQEVHAHQRSDLLWLKDWLQRRKTTGSHSQQKHPAVPLKLFDARCMLKLCLTKLEELDSLQVDLKINYHDLSPSCWRQKWDHIKKVQAEISTSLDKLHNPATLDALKMTLQKRKRKRLRERRQRALRKETLRESYIRRQNLHQKIDTWLKNMQEVVEEAKRDKSLKHEADQVLSDITRKKSEAQRQINMLAALQKLRRVRAQMATNRGEHVDAEGGLRFVRVTEHLVKLWENQLKGYEVEEQDLRVMLDEAVVERTKSEISQDKQILAEWETLLFGKQEGCSSFYKAAEQDVDAFVAIRLEIDIFHSTTATHI</sequence>
<evidence type="ECO:0000313" key="3">
    <source>
        <dbReference type="Proteomes" id="UP000502823"/>
    </source>
</evidence>
<proteinExistence type="predicted"/>
<comment type="caution">
    <text evidence="2">The sequence shown here is derived from an EMBL/GenBank/DDBJ whole genome shotgun (WGS) entry which is preliminary data.</text>
</comment>
<keyword evidence="3" id="KW-1185">Reference proteome</keyword>